<reference evidence="3" key="1">
    <citation type="submission" date="2021-02" db="EMBL/GenBank/DDBJ databases">
        <authorList>
            <person name="Nowell W R."/>
        </authorList>
    </citation>
    <scope>NUCLEOTIDE SEQUENCE</scope>
</reference>
<proteinExistence type="predicted"/>
<comment type="caution">
    <text evidence="3">The sequence shown here is derived from an EMBL/GenBank/DDBJ whole genome shotgun (WGS) entry which is preliminary data.</text>
</comment>
<evidence type="ECO:0000256" key="1">
    <source>
        <dbReference type="SAM" id="Phobius"/>
    </source>
</evidence>
<keyword evidence="1" id="KW-0472">Membrane</keyword>
<keyword evidence="4" id="KW-1185">Reference proteome</keyword>
<evidence type="ECO:0000313" key="3">
    <source>
        <dbReference type="EMBL" id="CAF1477749.1"/>
    </source>
</evidence>
<name>A0A815RJU5_9BILA</name>
<protein>
    <submittedName>
        <fullName evidence="3">Uncharacterized protein</fullName>
    </submittedName>
</protein>
<gene>
    <name evidence="2" type="ORF">BJG266_LOCUS33866</name>
    <name evidence="3" type="ORF">QVE165_LOCUS42023</name>
</gene>
<keyword evidence="1" id="KW-1133">Transmembrane helix</keyword>
<sequence length="99" mass="11178">MHSFQCLPYRQPNDCLYMPPGLHAFPSTLSMIIICLNESLAVLLINSNVKMTSTLNDSLNIDLVNTTAYPTISALPKTQGPICLYVLQYDEKLDWYYSS</sequence>
<keyword evidence="1" id="KW-0812">Transmembrane</keyword>
<evidence type="ECO:0000313" key="2">
    <source>
        <dbReference type="EMBL" id="CAF1330717.1"/>
    </source>
</evidence>
<evidence type="ECO:0000313" key="4">
    <source>
        <dbReference type="Proteomes" id="UP000663832"/>
    </source>
</evidence>
<dbReference type="Proteomes" id="UP000663877">
    <property type="component" value="Unassembled WGS sequence"/>
</dbReference>
<organism evidence="3 4">
    <name type="scientific">Adineta steineri</name>
    <dbReference type="NCBI Taxonomy" id="433720"/>
    <lineage>
        <taxon>Eukaryota</taxon>
        <taxon>Metazoa</taxon>
        <taxon>Spiralia</taxon>
        <taxon>Gnathifera</taxon>
        <taxon>Rotifera</taxon>
        <taxon>Eurotatoria</taxon>
        <taxon>Bdelloidea</taxon>
        <taxon>Adinetida</taxon>
        <taxon>Adinetidae</taxon>
        <taxon>Adineta</taxon>
    </lineage>
</organism>
<dbReference type="AlphaFoldDB" id="A0A815RJU5"/>
<dbReference type="EMBL" id="CAJNOI010000692">
    <property type="protein sequence ID" value="CAF1330717.1"/>
    <property type="molecule type" value="Genomic_DNA"/>
</dbReference>
<dbReference type="Proteomes" id="UP000663832">
    <property type="component" value="Unassembled WGS sequence"/>
</dbReference>
<accession>A0A815RJU5</accession>
<dbReference type="EMBL" id="CAJNOM010000510">
    <property type="protein sequence ID" value="CAF1477749.1"/>
    <property type="molecule type" value="Genomic_DNA"/>
</dbReference>
<feature type="transmembrane region" description="Helical" evidence="1">
    <location>
        <begin position="24"/>
        <end position="45"/>
    </location>
</feature>